<dbReference type="SUPFAM" id="SSF55785">
    <property type="entry name" value="PYP-like sensor domain (PAS domain)"/>
    <property type="match status" value="2"/>
</dbReference>
<keyword evidence="10" id="KW-1185">Reference proteome</keyword>
<keyword evidence="4" id="KW-0808">Transferase</keyword>
<evidence type="ECO:0000259" key="6">
    <source>
        <dbReference type="PROSITE" id="PS50109"/>
    </source>
</evidence>
<feature type="domain" description="PAC" evidence="8">
    <location>
        <begin position="279"/>
        <end position="331"/>
    </location>
</feature>
<dbReference type="Proteomes" id="UP000670527">
    <property type="component" value="Unassembled WGS sequence"/>
</dbReference>
<feature type="domain" description="Histidine kinase" evidence="6">
    <location>
        <begin position="356"/>
        <end position="577"/>
    </location>
</feature>
<dbReference type="CDD" id="cd00082">
    <property type="entry name" value="HisKA"/>
    <property type="match status" value="1"/>
</dbReference>
<organism evidence="9 10">
    <name type="scientific">Hymenobacter defluvii</name>
    <dbReference type="NCBI Taxonomy" id="2054411"/>
    <lineage>
        <taxon>Bacteria</taxon>
        <taxon>Pseudomonadati</taxon>
        <taxon>Bacteroidota</taxon>
        <taxon>Cytophagia</taxon>
        <taxon>Cytophagales</taxon>
        <taxon>Hymenobacteraceae</taxon>
        <taxon>Hymenobacter</taxon>
    </lineage>
</organism>
<keyword evidence="5 9" id="KW-0418">Kinase</keyword>
<reference evidence="9 10" key="1">
    <citation type="submission" date="2021-03" db="EMBL/GenBank/DDBJ databases">
        <authorList>
            <person name="Kim M.K."/>
        </authorList>
    </citation>
    <scope>NUCLEOTIDE SEQUENCE [LARGE SCALE GENOMIC DNA]</scope>
    <source>
        <strain evidence="9 10">BT507</strain>
    </source>
</reference>
<dbReference type="Pfam" id="PF13426">
    <property type="entry name" value="PAS_9"/>
    <property type="match status" value="1"/>
</dbReference>
<proteinExistence type="predicted"/>
<gene>
    <name evidence="9" type="ORF">J4D97_11480</name>
</gene>
<dbReference type="GO" id="GO:0016301">
    <property type="term" value="F:kinase activity"/>
    <property type="evidence" value="ECO:0007669"/>
    <property type="project" value="UniProtKB-KW"/>
</dbReference>
<dbReference type="InterPro" id="IPR001610">
    <property type="entry name" value="PAC"/>
</dbReference>
<dbReference type="InterPro" id="IPR000700">
    <property type="entry name" value="PAS-assoc_C"/>
</dbReference>
<dbReference type="InterPro" id="IPR003661">
    <property type="entry name" value="HisK_dim/P_dom"/>
</dbReference>
<dbReference type="PANTHER" id="PTHR43304:SF1">
    <property type="entry name" value="PAC DOMAIN-CONTAINING PROTEIN"/>
    <property type="match status" value="1"/>
</dbReference>
<comment type="catalytic activity">
    <reaction evidence="1">
        <text>ATP + protein L-histidine = ADP + protein N-phospho-L-histidine.</text>
        <dbReference type="EC" id="2.7.13.3"/>
    </reaction>
</comment>
<dbReference type="Gene3D" id="3.30.450.20">
    <property type="entry name" value="PAS domain"/>
    <property type="match status" value="2"/>
</dbReference>
<accession>A0ABS3TDL6</accession>
<evidence type="ECO:0000259" key="7">
    <source>
        <dbReference type="PROSITE" id="PS50112"/>
    </source>
</evidence>
<dbReference type="Gene3D" id="1.10.287.130">
    <property type="match status" value="1"/>
</dbReference>
<dbReference type="SMART" id="SM00086">
    <property type="entry name" value="PAC"/>
    <property type="match status" value="1"/>
</dbReference>
<comment type="caution">
    <text evidence="9">The sequence shown here is derived from an EMBL/GenBank/DDBJ whole genome shotgun (WGS) entry which is preliminary data.</text>
</comment>
<dbReference type="SUPFAM" id="SSF47384">
    <property type="entry name" value="Homodimeric domain of signal transducing histidine kinase"/>
    <property type="match status" value="1"/>
</dbReference>
<evidence type="ECO:0000256" key="1">
    <source>
        <dbReference type="ARBA" id="ARBA00000085"/>
    </source>
</evidence>
<dbReference type="PROSITE" id="PS50113">
    <property type="entry name" value="PAC"/>
    <property type="match status" value="1"/>
</dbReference>
<dbReference type="Pfam" id="PF08447">
    <property type="entry name" value="PAS_3"/>
    <property type="match status" value="1"/>
</dbReference>
<dbReference type="Pfam" id="PF02518">
    <property type="entry name" value="HATPase_c"/>
    <property type="match status" value="1"/>
</dbReference>
<dbReference type="InterPro" id="IPR035965">
    <property type="entry name" value="PAS-like_dom_sf"/>
</dbReference>
<dbReference type="CDD" id="cd00130">
    <property type="entry name" value="PAS"/>
    <property type="match status" value="2"/>
</dbReference>
<dbReference type="Gene3D" id="3.30.565.10">
    <property type="entry name" value="Histidine kinase-like ATPase, C-terminal domain"/>
    <property type="match status" value="1"/>
</dbReference>
<evidence type="ECO:0000256" key="3">
    <source>
        <dbReference type="ARBA" id="ARBA00022553"/>
    </source>
</evidence>
<protein>
    <recommendedName>
        <fullName evidence="2">histidine kinase</fullName>
        <ecNumber evidence="2">2.7.13.3</ecNumber>
    </recommendedName>
</protein>
<evidence type="ECO:0000256" key="2">
    <source>
        <dbReference type="ARBA" id="ARBA00012438"/>
    </source>
</evidence>
<evidence type="ECO:0000313" key="9">
    <source>
        <dbReference type="EMBL" id="MBO3271273.1"/>
    </source>
</evidence>
<evidence type="ECO:0000259" key="8">
    <source>
        <dbReference type="PROSITE" id="PS50113"/>
    </source>
</evidence>
<dbReference type="PANTHER" id="PTHR43304">
    <property type="entry name" value="PHYTOCHROME-LIKE PROTEIN CPH1"/>
    <property type="match status" value="1"/>
</dbReference>
<dbReference type="InterPro" id="IPR036097">
    <property type="entry name" value="HisK_dim/P_sf"/>
</dbReference>
<dbReference type="SMART" id="SM00387">
    <property type="entry name" value="HATPase_c"/>
    <property type="match status" value="1"/>
</dbReference>
<dbReference type="InterPro" id="IPR005467">
    <property type="entry name" value="His_kinase_dom"/>
</dbReference>
<sequence>MAEPEMTVAALLREKEELLLRLQEAEDLISAVRTGAVDALAIQGADGPRIFTLEGADQGYRTLIEQMNEGAMLLSQEGMILYGNAALAELLQQGLEDIIGTNFAAFVPADFQPSWQAIWTKGWSIGKSKGELPLRTLAGQLLPLSLSANVLQFNGGLVLACILTDLSAHHEIKAIRALVAEQNIEISRQQQALKIQEAAQQRVEQAAAEVSRLLEGIPQIAWTANSEGVSTYFNRRWFDYTGRTADQLEQAWWRDYQHPADRDAAAARWQQSLETGHVFEAEFRLLDHTGTYRWMLNRALPSYNERGELMQWIGTCTDIHEQKMTQVRIDQAQKQLQENNAQLQRANIDLDNFIYTASHDLKAPISNIEGLLHALLEELPSADDSSPSAQPVAALLTMMQDSVDRFKRTLDHLTEVTKLQKEYAAPTAWLPLSATIQDVCLDLAPLIQELGVQLEVEITDCPAVLFSEKNLRSVVYNLLSNALKYRAPDRVPHVRIWCQTTDDFLILSVQDNGLGLNLATHQHKLFAMFERFHTHVEGSGIGLYMVKKIMENAGGRIEVQSEVGVGSLFSAYFRRQYI</sequence>
<dbReference type="InterPro" id="IPR000014">
    <property type="entry name" value="PAS"/>
</dbReference>
<dbReference type="InterPro" id="IPR052162">
    <property type="entry name" value="Sensor_kinase/Photoreceptor"/>
</dbReference>
<dbReference type="SMART" id="SM00388">
    <property type="entry name" value="HisKA"/>
    <property type="match status" value="1"/>
</dbReference>
<dbReference type="EMBL" id="JAGETX010000005">
    <property type="protein sequence ID" value="MBO3271273.1"/>
    <property type="molecule type" value="Genomic_DNA"/>
</dbReference>
<keyword evidence="3" id="KW-0597">Phosphoprotein</keyword>
<dbReference type="RefSeq" id="WP_208307705.1">
    <property type="nucleotide sequence ID" value="NZ_JAGETX010000005.1"/>
</dbReference>
<evidence type="ECO:0000256" key="5">
    <source>
        <dbReference type="ARBA" id="ARBA00022777"/>
    </source>
</evidence>
<dbReference type="InterPro" id="IPR003594">
    <property type="entry name" value="HATPase_dom"/>
</dbReference>
<dbReference type="EC" id="2.7.13.3" evidence="2"/>
<dbReference type="InterPro" id="IPR013655">
    <property type="entry name" value="PAS_fold_3"/>
</dbReference>
<dbReference type="PROSITE" id="PS50112">
    <property type="entry name" value="PAS"/>
    <property type="match status" value="2"/>
</dbReference>
<dbReference type="InterPro" id="IPR036890">
    <property type="entry name" value="HATPase_C_sf"/>
</dbReference>
<dbReference type="InterPro" id="IPR004358">
    <property type="entry name" value="Sig_transdc_His_kin-like_C"/>
</dbReference>
<evidence type="ECO:0000256" key="4">
    <source>
        <dbReference type="ARBA" id="ARBA00022679"/>
    </source>
</evidence>
<feature type="domain" description="PAS" evidence="7">
    <location>
        <begin position="56"/>
        <end position="102"/>
    </location>
</feature>
<evidence type="ECO:0000313" key="10">
    <source>
        <dbReference type="Proteomes" id="UP000670527"/>
    </source>
</evidence>
<dbReference type="PROSITE" id="PS50109">
    <property type="entry name" value="HIS_KIN"/>
    <property type="match status" value="1"/>
</dbReference>
<dbReference type="SMART" id="SM00091">
    <property type="entry name" value="PAS"/>
    <property type="match status" value="2"/>
</dbReference>
<feature type="domain" description="PAS" evidence="7">
    <location>
        <begin position="206"/>
        <end position="276"/>
    </location>
</feature>
<dbReference type="SUPFAM" id="SSF55874">
    <property type="entry name" value="ATPase domain of HSP90 chaperone/DNA topoisomerase II/histidine kinase"/>
    <property type="match status" value="1"/>
</dbReference>
<dbReference type="PRINTS" id="PR00344">
    <property type="entry name" value="BCTRLSENSOR"/>
</dbReference>
<name>A0ABS3TDL6_9BACT</name>
<dbReference type="NCBIfam" id="TIGR00229">
    <property type="entry name" value="sensory_box"/>
    <property type="match status" value="1"/>
</dbReference>